<organism evidence="2 3">
    <name type="scientific">Bosea massiliensis</name>
    <dbReference type="NCBI Taxonomy" id="151419"/>
    <lineage>
        <taxon>Bacteria</taxon>
        <taxon>Pseudomonadati</taxon>
        <taxon>Pseudomonadota</taxon>
        <taxon>Alphaproteobacteria</taxon>
        <taxon>Hyphomicrobiales</taxon>
        <taxon>Boseaceae</taxon>
        <taxon>Bosea</taxon>
    </lineage>
</organism>
<keyword evidence="1" id="KW-0732">Signal</keyword>
<dbReference type="EMBL" id="JBHSLU010000017">
    <property type="protein sequence ID" value="MFC5505491.1"/>
    <property type="molecule type" value="Genomic_DNA"/>
</dbReference>
<name>A0ABW0NYA0_9HYPH</name>
<gene>
    <name evidence="2" type="ORF">ACFPN9_09500</name>
</gene>
<evidence type="ECO:0000313" key="2">
    <source>
        <dbReference type="EMBL" id="MFC5505491.1"/>
    </source>
</evidence>
<sequence length="156" mass="16385">MRIVLAAALITIAGGAIADDRTNLAKRYESAESIKALVEAGRPFFSDLSRACRKVTHLLTELREGWGQDPVRNEAYSSISSCCLVVGTTNLASLINVLVQTQLAPTKSAAVNYAFSAASAPVHASLEPLISDARASADGQCKKVPVLAAILTDASK</sequence>
<evidence type="ECO:0008006" key="4">
    <source>
        <dbReference type="Google" id="ProtNLM"/>
    </source>
</evidence>
<dbReference type="Proteomes" id="UP001596060">
    <property type="component" value="Unassembled WGS sequence"/>
</dbReference>
<comment type="caution">
    <text evidence="2">The sequence shown here is derived from an EMBL/GenBank/DDBJ whole genome shotgun (WGS) entry which is preliminary data.</text>
</comment>
<dbReference type="RefSeq" id="WP_377816667.1">
    <property type="nucleotide sequence ID" value="NZ_JBHSLU010000017.1"/>
</dbReference>
<reference evidence="3" key="1">
    <citation type="journal article" date="2019" name="Int. J. Syst. Evol. Microbiol.">
        <title>The Global Catalogue of Microorganisms (GCM) 10K type strain sequencing project: providing services to taxonomists for standard genome sequencing and annotation.</title>
        <authorList>
            <consortium name="The Broad Institute Genomics Platform"/>
            <consortium name="The Broad Institute Genome Sequencing Center for Infectious Disease"/>
            <person name="Wu L."/>
            <person name="Ma J."/>
        </authorList>
    </citation>
    <scope>NUCLEOTIDE SEQUENCE [LARGE SCALE GENOMIC DNA]</scope>
    <source>
        <strain evidence="3">CCUG 43117</strain>
    </source>
</reference>
<feature type="chain" id="PRO_5046596148" description="Secreted protein" evidence="1">
    <location>
        <begin position="19"/>
        <end position="156"/>
    </location>
</feature>
<accession>A0ABW0NYA0</accession>
<evidence type="ECO:0000313" key="3">
    <source>
        <dbReference type="Proteomes" id="UP001596060"/>
    </source>
</evidence>
<keyword evidence="3" id="KW-1185">Reference proteome</keyword>
<evidence type="ECO:0000256" key="1">
    <source>
        <dbReference type="SAM" id="SignalP"/>
    </source>
</evidence>
<protein>
    <recommendedName>
        <fullName evidence="4">Secreted protein</fullName>
    </recommendedName>
</protein>
<proteinExistence type="predicted"/>
<feature type="signal peptide" evidence="1">
    <location>
        <begin position="1"/>
        <end position="18"/>
    </location>
</feature>